<evidence type="ECO:0008006" key="4">
    <source>
        <dbReference type="Google" id="ProtNLM"/>
    </source>
</evidence>
<sequence length="55" mass="6561">MTMSSHLQELRRKHQSLSERVEREQRHPGTDALQIADLKKKKLRLKEEIERLGQP</sequence>
<dbReference type="OrthoDB" id="7362854at2"/>
<evidence type="ECO:0000313" key="3">
    <source>
        <dbReference type="Proteomes" id="UP000202922"/>
    </source>
</evidence>
<organism evidence="2 3">
    <name type="scientific">Actibacterium lipolyticum</name>
    <dbReference type="NCBI Taxonomy" id="1524263"/>
    <lineage>
        <taxon>Bacteria</taxon>
        <taxon>Pseudomonadati</taxon>
        <taxon>Pseudomonadota</taxon>
        <taxon>Alphaproteobacteria</taxon>
        <taxon>Rhodobacterales</taxon>
        <taxon>Roseobacteraceae</taxon>
        <taxon>Actibacterium</taxon>
    </lineage>
</organism>
<name>A0A238KUI1_9RHOB</name>
<protein>
    <recommendedName>
        <fullName evidence="4">DUF465 domain-containing protein</fullName>
    </recommendedName>
</protein>
<dbReference type="InterPro" id="IPR007420">
    <property type="entry name" value="DUF465"/>
</dbReference>
<dbReference type="InterPro" id="IPR038444">
    <property type="entry name" value="DUF465_sf"/>
</dbReference>
<dbReference type="Gene3D" id="6.10.280.50">
    <property type="match status" value="1"/>
</dbReference>
<proteinExistence type="predicted"/>
<dbReference type="Pfam" id="PF04325">
    <property type="entry name" value="DUF465"/>
    <property type="match status" value="1"/>
</dbReference>
<reference evidence="3" key="1">
    <citation type="submission" date="2017-05" db="EMBL/GenBank/DDBJ databases">
        <authorList>
            <person name="Rodrigo-Torres L."/>
            <person name="Arahal R. D."/>
            <person name="Lucena T."/>
        </authorList>
    </citation>
    <scope>NUCLEOTIDE SEQUENCE [LARGE SCALE GENOMIC DNA]</scope>
    <source>
        <strain evidence="3">CECT 8621</strain>
    </source>
</reference>
<feature type="region of interest" description="Disordered" evidence="1">
    <location>
        <begin position="1"/>
        <end position="35"/>
    </location>
</feature>
<accession>A0A238KUI1</accession>
<feature type="compositionally biased region" description="Basic and acidic residues" evidence="1">
    <location>
        <begin position="16"/>
        <end position="29"/>
    </location>
</feature>
<evidence type="ECO:0000256" key="1">
    <source>
        <dbReference type="SAM" id="MobiDB-lite"/>
    </source>
</evidence>
<dbReference type="EMBL" id="FXYE01000002">
    <property type="protein sequence ID" value="SMX45706.1"/>
    <property type="molecule type" value="Genomic_DNA"/>
</dbReference>
<dbReference type="RefSeq" id="WP_093967959.1">
    <property type="nucleotide sequence ID" value="NZ_FXYE01000002.1"/>
</dbReference>
<evidence type="ECO:0000313" key="2">
    <source>
        <dbReference type="EMBL" id="SMX45706.1"/>
    </source>
</evidence>
<keyword evidence="3" id="KW-1185">Reference proteome</keyword>
<dbReference type="Proteomes" id="UP000202922">
    <property type="component" value="Unassembled WGS sequence"/>
</dbReference>
<dbReference type="AlphaFoldDB" id="A0A238KUI1"/>
<gene>
    <name evidence="2" type="ORF">COL8621_02870</name>
</gene>